<dbReference type="GeneID" id="16069405"/>
<dbReference type="InterPro" id="IPR048841">
    <property type="entry name" value="PAN2_N"/>
</dbReference>
<organism evidence="5">
    <name type="scientific">Salpingoeca rosetta (strain ATCC 50818 / BSB-021)</name>
    <dbReference type="NCBI Taxonomy" id="946362"/>
    <lineage>
        <taxon>Eukaryota</taxon>
        <taxon>Choanoflagellata</taxon>
        <taxon>Craspedida</taxon>
        <taxon>Salpingoecidae</taxon>
        <taxon>Salpingoeca</taxon>
    </lineage>
</organism>
<feature type="compositionally biased region" description="Basic residues" evidence="1">
    <location>
        <begin position="708"/>
        <end position="721"/>
    </location>
</feature>
<dbReference type="GO" id="GO:0031251">
    <property type="term" value="C:PAN complex"/>
    <property type="evidence" value="ECO:0007669"/>
    <property type="project" value="TreeGrafter"/>
</dbReference>
<feature type="compositionally biased region" description="Low complexity" evidence="1">
    <location>
        <begin position="832"/>
        <end position="852"/>
    </location>
</feature>
<gene>
    <name evidence="4" type="ORF">PTSG_10483</name>
</gene>
<feature type="compositionally biased region" description="Low complexity" evidence="1">
    <location>
        <begin position="1049"/>
        <end position="1071"/>
    </location>
</feature>
<dbReference type="SUPFAM" id="SSF50998">
    <property type="entry name" value="Quinoprotein alcohol dehydrogenase-like"/>
    <property type="match status" value="1"/>
</dbReference>
<dbReference type="RefSeq" id="XP_004988863.1">
    <property type="nucleotide sequence ID" value="XM_004988806.1"/>
</dbReference>
<dbReference type="AlphaFoldDB" id="F2UPT0"/>
<feature type="compositionally biased region" description="Polar residues" evidence="1">
    <location>
        <begin position="1169"/>
        <end position="1178"/>
    </location>
</feature>
<evidence type="ECO:0000256" key="1">
    <source>
        <dbReference type="SAM" id="MobiDB-lite"/>
    </source>
</evidence>
<dbReference type="OrthoDB" id="16516at2759"/>
<dbReference type="InterPro" id="IPR011047">
    <property type="entry name" value="Quinoprotein_ADH-like_sf"/>
</dbReference>
<evidence type="ECO:0000259" key="3">
    <source>
        <dbReference type="Pfam" id="PF20770"/>
    </source>
</evidence>
<evidence type="ECO:0000259" key="2">
    <source>
        <dbReference type="Pfam" id="PF13423"/>
    </source>
</evidence>
<feature type="compositionally biased region" description="Gly residues" evidence="1">
    <location>
        <begin position="1014"/>
        <end position="1028"/>
    </location>
</feature>
<dbReference type="InParanoid" id="F2UPT0"/>
<dbReference type="Pfam" id="PF13423">
    <property type="entry name" value="UCH_1"/>
    <property type="match status" value="2"/>
</dbReference>
<dbReference type="eggNOG" id="KOG1275">
    <property type="taxonomic scope" value="Eukaryota"/>
</dbReference>
<feature type="region of interest" description="Disordered" evidence="1">
    <location>
        <begin position="868"/>
        <end position="909"/>
    </location>
</feature>
<dbReference type="EMBL" id="GL832987">
    <property type="protein sequence ID" value="EGD79635.1"/>
    <property type="molecule type" value="Genomic_DNA"/>
</dbReference>
<dbReference type="PANTHER" id="PTHR15728">
    <property type="entry name" value="DEADENYLATION COMPLEX CATALYTIC SUBUNIT PAN2"/>
    <property type="match status" value="1"/>
</dbReference>
<protein>
    <submittedName>
        <fullName evidence="4">Uncharacterized protein</fullName>
    </submittedName>
</protein>
<feature type="compositionally biased region" description="Low complexity" evidence="1">
    <location>
        <begin position="875"/>
        <end position="897"/>
    </location>
</feature>
<feature type="region of interest" description="Disordered" evidence="1">
    <location>
        <begin position="1148"/>
        <end position="1191"/>
    </location>
</feature>
<evidence type="ECO:0000313" key="4">
    <source>
        <dbReference type="EMBL" id="EGD79635.1"/>
    </source>
</evidence>
<dbReference type="InterPro" id="IPR028881">
    <property type="entry name" value="PAN2_UCH_dom"/>
</dbReference>
<feature type="region of interest" description="Disordered" evidence="1">
    <location>
        <begin position="1008"/>
        <end position="1028"/>
    </location>
</feature>
<feature type="domain" description="PAN2-PAN3 deadenylation complex catalytic subunit PAN2 N-terminal" evidence="3">
    <location>
        <begin position="18"/>
        <end position="224"/>
    </location>
</feature>
<dbReference type="KEGG" id="sre:PTSG_10483"/>
<feature type="region of interest" description="Disordered" evidence="1">
    <location>
        <begin position="658"/>
        <end position="731"/>
    </location>
</feature>
<dbReference type="Gene3D" id="3.90.70.10">
    <property type="entry name" value="Cysteine proteinases"/>
    <property type="match status" value="1"/>
</dbReference>
<dbReference type="SUPFAM" id="SSF54001">
    <property type="entry name" value="Cysteine proteinases"/>
    <property type="match status" value="1"/>
</dbReference>
<keyword evidence="5" id="KW-1185">Reference proteome</keyword>
<dbReference type="Gene3D" id="2.130.10.10">
    <property type="entry name" value="YVTN repeat-like/Quinoprotein amine dehydrogenase"/>
    <property type="match status" value="1"/>
</dbReference>
<feature type="region of interest" description="Disordered" evidence="1">
    <location>
        <begin position="819"/>
        <end position="852"/>
    </location>
</feature>
<feature type="domain" description="PAN2 UCH" evidence="2">
    <location>
        <begin position="751"/>
        <end position="973"/>
    </location>
</feature>
<evidence type="ECO:0000313" key="5">
    <source>
        <dbReference type="Proteomes" id="UP000007799"/>
    </source>
</evidence>
<feature type="region of interest" description="Disordered" evidence="1">
    <location>
        <begin position="590"/>
        <end position="610"/>
    </location>
</feature>
<accession>F2UPT0</accession>
<feature type="compositionally biased region" description="Low complexity" evidence="1">
    <location>
        <begin position="1101"/>
        <end position="1115"/>
    </location>
</feature>
<dbReference type="GO" id="GO:0004535">
    <property type="term" value="F:poly(A)-specific ribonuclease activity"/>
    <property type="evidence" value="ECO:0007669"/>
    <property type="project" value="TreeGrafter"/>
</dbReference>
<reference evidence="4" key="1">
    <citation type="submission" date="2009-08" db="EMBL/GenBank/DDBJ databases">
        <title>Annotation of Salpingoeca rosetta.</title>
        <authorList>
            <consortium name="The Broad Institute Genome Sequencing Platform"/>
            <person name="Russ C."/>
            <person name="Cuomo C."/>
            <person name="Burger G."/>
            <person name="Gray M.W."/>
            <person name="Holland P.W.H."/>
            <person name="King N."/>
            <person name="Lang F.B.F."/>
            <person name="Roger A.J."/>
            <person name="Ruiz-Trillo I."/>
            <person name="Young S.K."/>
            <person name="Zeng Q."/>
            <person name="Gargeya S."/>
            <person name="Alvarado L."/>
            <person name="Berlin A."/>
            <person name="Chapman S.B."/>
            <person name="Chen Z."/>
            <person name="Freedman E."/>
            <person name="Gellesch M."/>
            <person name="Goldberg J."/>
            <person name="Griggs A."/>
            <person name="Gujja S."/>
            <person name="Heilman E."/>
            <person name="Heiman D."/>
            <person name="Howarth C."/>
            <person name="Mehta T."/>
            <person name="Neiman D."/>
            <person name="Pearson M."/>
            <person name="Roberts A."/>
            <person name="Saif S."/>
            <person name="Shea T."/>
            <person name="Shenoy N."/>
            <person name="Sisk P."/>
            <person name="Stolte C."/>
            <person name="Sykes S."/>
            <person name="White J."/>
            <person name="Yandava C."/>
            <person name="Haas B."/>
            <person name="Nusbaum C."/>
            <person name="Birren B."/>
        </authorList>
    </citation>
    <scope>NUCLEOTIDE SEQUENCE [LARGE SCALE GENOMIC DNA]</scope>
    <source>
        <strain evidence="4">ATCC 50818</strain>
    </source>
</reference>
<dbReference type="InterPro" id="IPR038765">
    <property type="entry name" value="Papain-like_cys_pep_sf"/>
</dbReference>
<proteinExistence type="predicted"/>
<dbReference type="InterPro" id="IPR050785">
    <property type="entry name" value="PAN2-PAN3_catalytic_subunit"/>
</dbReference>
<sequence>MAVVPQQINLLAHSPRTLPIVAAAFDEASTLYWVVSREGYIASYELPYGLKFSAWHLSVEDEIVDLVPKGSVVCVVRTSAIDVHQQGSLLLQSISSSMLRNITCATDAPRTLNMFVGTEGGTVVKVDAAQGTVSMQVELDYGAVNCLRCANRFVAAGTRAGKVVLLDRRLLVEVCVFDAFKGGVESLASAGNILLAIGRDKDGQIDPIVRVYDVKHKHARHPMIQRGPPATHAALVRPQEALPSAPPPPPPQVITVNAHHHLVIGGVDGGGGGAVRARVPLNMPHTRCTGVAVAPSGQIICVADSGGSVHVIATTPHPVVSLAPAMALQLLDRNDLQAHTNIAIDDYSKSLGFMLVQSTALSEWEFETQRFSRPPIPVPEEIQANLRLGHGQVQGQMIGYAPNLLNWRVNQVQYASKFLRRPRGYRHHHGRSTYDDHTRADERNSVVPLQYRKCDIKYTLRGLDGFDFEKYNGTPHCGLEPDVPNSYCNALLQALYFNAPLRALCVQHHCDKENCVACELGFLFQMMSKIAKTCQATNFLRCVRTSVEAKNLPLLVPNSSGGGKEDIHSTIRSWLTFIFSQLEDVSVPPAMLTPKDQHRRSSPDTPGDVPSFKEQFCVATTDIVSCLSCKSVSSSQTTAPVLALHAPEEVTKAVGARMPLTPSKPSGPPPAAAASSSSPSSSPSSSAANAVSPPHGPSAAAAAAAAGRGRRAGKGAKHVRAGKTSGKNNANDSAAAATAAALGENADLFADVTFDDVMNEALCNTQVLGAHCKKCGRFRKSNVTRRRDVTSTMLCIECPLTRDADMQMWRAKAPAFKGERTNAHIATPATESESSSSSSSHGNGDGDGSSSDAPISWLPWRLWIRPSHDDDADTDTSSGSSGKNSQGKSSSNSNSKSKGGKQGDGKAGRRVVGELVTPTTLQHADAQLLHHQQQQQQQQQEDADGRVLYELVGAVFHIKDEFGNQHSVSVVKTLYQEGAVYGWRVPSPPHPSPFIRHATPYTTLRRPLRASMPRGGGTVGRGGIRGGAPGMIMRARHPQSLPQLGVGVPTTATQPSPSLSSTTAASSAMAHHQQHVSGAPPPMPHGTFRPPLRMQPPPPAQQLQQLQQQQQQQMRSESNGNSAGGAGMMGRSSSMPAAMNIPYYVAPHHQHQPHQHQHQHQQYHPYDASQYQMQQPSSHGRPPMRPRGGPN</sequence>
<dbReference type="PANTHER" id="PTHR15728:SF0">
    <property type="entry name" value="PAN2-PAN3 DEADENYLATION COMPLEX CATALYTIC SUBUNIT PAN2"/>
    <property type="match status" value="1"/>
</dbReference>
<feature type="compositionally biased region" description="Basic residues" evidence="1">
    <location>
        <begin position="1148"/>
        <end position="1161"/>
    </location>
</feature>
<name>F2UPT0_SALR5</name>
<dbReference type="InterPro" id="IPR015943">
    <property type="entry name" value="WD40/YVTN_repeat-like_dom_sf"/>
</dbReference>
<dbReference type="STRING" id="946362.F2UPT0"/>
<feature type="compositionally biased region" description="Low complexity" evidence="1">
    <location>
        <begin position="672"/>
        <end position="707"/>
    </location>
</feature>
<dbReference type="Proteomes" id="UP000007799">
    <property type="component" value="Unassembled WGS sequence"/>
</dbReference>
<feature type="region of interest" description="Disordered" evidence="1">
    <location>
        <begin position="1041"/>
        <end position="1134"/>
    </location>
</feature>
<feature type="domain" description="PAN2 UCH" evidence="2">
    <location>
        <begin position="478"/>
        <end position="650"/>
    </location>
</feature>
<dbReference type="Pfam" id="PF20770">
    <property type="entry name" value="PAN2_N"/>
    <property type="match status" value="1"/>
</dbReference>
<dbReference type="GO" id="GO:0000289">
    <property type="term" value="P:nuclear-transcribed mRNA poly(A) tail shortening"/>
    <property type="evidence" value="ECO:0007669"/>
    <property type="project" value="TreeGrafter"/>
</dbReference>
<dbReference type="GO" id="GO:0000932">
    <property type="term" value="C:P-body"/>
    <property type="evidence" value="ECO:0007669"/>
    <property type="project" value="TreeGrafter"/>
</dbReference>